<dbReference type="GO" id="GO:0034599">
    <property type="term" value="P:cellular response to oxidative stress"/>
    <property type="evidence" value="ECO:0007669"/>
    <property type="project" value="TreeGrafter"/>
</dbReference>
<dbReference type="Gene3D" id="3.40.30.10">
    <property type="entry name" value="Glutaredoxin"/>
    <property type="match status" value="1"/>
</dbReference>
<dbReference type="EMBL" id="AJYB01000051">
    <property type="protein sequence ID" value="EIM05789.1"/>
    <property type="molecule type" value="Genomic_DNA"/>
</dbReference>
<dbReference type="InterPro" id="IPR036249">
    <property type="entry name" value="Thioredoxin-like_sf"/>
</dbReference>
<accession>A0AA87LS01</accession>
<evidence type="ECO:0000256" key="10">
    <source>
        <dbReference type="ARBA" id="ARBA00041373"/>
    </source>
</evidence>
<evidence type="ECO:0000256" key="9">
    <source>
        <dbReference type="ARBA" id="ARBA00038489"/>
    </source>
</evidence>
<organism evidence="13 14">
    <name type="scientific">Planococcus antarcticus DSM 14505</name>
    <dbReference type="NCBI Taxonomy" id="1185653"/>
    <lineage>
        <taxon>Bacteria</taxon>
        <taxon>Bacillati</taxon>
        <taxon>Bacillota</taxon>
        <taxon>Bacilli</taxon>
        <taxon>Bacillales</taxon>
        <taxon>Caryophanaceae</taxon>
        <taxon>Planococcus</taxon>
    </lineage>
</organism>
<keyword evidence="5" id="KW-0560">Oxidoreductase</keyword>
<evidence type="ECO:0000256" key="2">
    <source>
        <dbReference type="ARBA" id="ARBA00013017"/>
    </source>
</evidence>
<dbReference type="InterPro" id="IPR050924">
    <property type="entry name" value="Peroxiredoxin_BCP/PrxQ"/>
</dbReference>
<protein>
    <recommendedName>
        <fullName evidence="2">thioredoxin-dependent peroxiredoxin</fullName>
        <ecNumber evidence="2">1.11.1.24</ecNumber>
    </recommendedName>
    <alternativeName>
        <fullName evidence="10">Bacterioferritin comigratory protein</fullName>
    </alternativeName>
    <alternativeName>
        <fullName evidence="8">Thioredoxin peroxidase</fullName>
    </alternativeName>
</protein>
<feature type="domain" description="Thioredoxin" evidence="12">
    <location>
        <begin position="4"/>
        <end position="164"/>
    </location>
</feature>
<dbReference type="RefSeq" id="WP_006830835.1">
    <property type="nucleotide sequence ID" value="NZ_AJYB01000051.1"/>
</dbReference>
<dbReference type="Proteomes" id="UP000004725">
    <property type="component" value="Unassembled WGS sequence"/>
</dbReference>
<evidence type="ECO:0000259" key="12">
    <source>
        <dbReference type="PROSITE" id="PS51352"/>
    </source>
</evidence>
<dbReference type="AlphaFoldDB" id="A0AA87LS01"/>
<evidence type="ECO:0000313" key="13">
    <source>
        <dbReference type="EMBL" id="EIM05789.1"/>
    </source>
</evidence>
<dbReference type="EC" id="1.11.1.24" evidence="2"/>
<dbReference type="GO" id="GO:0008379">
    <property type="term" value="F:thioredoxin peroxidase activity"/>
    <property type="evidence" value="ECO:0007669"/>
    <property type="project" value="TreeGrafter"/>
</dbReference>
<comment type="similarity">
    <text evidence="9">Belongs to the peroxiredoxin family. BCP/PrxQ subfamily.</text>
</comment>
<evidence type="ECO:0000256" key="8">
    <source>
        <dbReference type="ARBA" id="ARBA00032824"/>
    </source>
</evidence>
<evidence type="ECO:0000256" key="1">
    <source>
        <dbReference type="ARBA" id="ARBA00003330"/>
    </source>
</evidence>
<dbReference type="PANTHER" id="PTHR42801:SF7">
    <property type="entry name" value="SLL1159 PROTEIN"/>
    <property type="match status" value="1"/>
</dbReference>
<dbReference type="GO" id="GO:0045454">
    <property type="term" value="P:cell redox homeostasis"/>
    <property type="evidence" value="ECO:0007669"/>
    <property type="project" value="TreeGrafter"/>
</dbReference>
<dbReference type="PANTHER" id="PTHR42801">
    <property type="entry name" value="THIOREDOXIN-DEPENDENT PEROXIDE REDUCTASE"/>
    <property type="match status" value="1"/>
</dbReference>
<dbReference type="InterPro" id="IPR000866">
    <property type="entry name" value="AhpC/TSA"/>
</dbReference>
<evidence type="ECO:0000313" key="14">
    <source>
        <dbReference type="Proteomes" id="UP000004725"/>
    </source>
</evidence>
<dbReference type="PROSITE" id="PS51352">
    <property type="entry name" value="THIOREDOXIN_2"/>
    <property type="match status" value="1"/>
</dbReference>
<name>A0AA87LS01_9BACL</name>
<dbReference type="Pfam" id="PF00578">
    <property type="entry name" value="AhpC-TSA"/>
    <property type="match status" value="1"/>
</dbReference>
<keyword evidence="3" id="KW-0575">Peroxidase</keyword>
<keyword evidence="6" id="KW-1015">Disulfide bond</keyword>
<evidence type="ECO:0000256" key="5">
    <source>
        <dbReference type="ARBA" id="ARBA00023002"/>
    </source>
</evidence>
<evidence type="ECO:0000256" key="7">
    <source>
        <dbReference type="ARBA" id="ARBA00023284"/>
    </source>
</evidence>
<sequence length="168" mass="19368">MTTLLLGDKAPLFELPLAEGKTYSLEQDLTDRPGWRFLVFFRGSWCPVCNQDLKEIEESISYFEGKGVYFTALSTDTQDNSLSMKKEHSLSYPIVSDLTKEMLKKYGAYYHGEDAPYEDHGFHGEAAHYLLDEKGHILYQQQQTSPYGRPSAKELRKVVQYIKKNLKQ</sequence>
<keyword evidence="4" id="KW-0049">Antioxidant</keyword>
<comment type="function">
    <text evidence="1">Thiol-specific peroxidase that catalyzes the reduction of hydrogen peroxide and organic hydroperoxides to water and alcohols, respectively. Plays a role in cell protection against oxidative stress by detoxifying peroxides and as sensor of hydrogen peroxide-mediated signaling events.</text>
</comment>
<reference evidence="13 14" key="1">
    <citation type="journal article" date="2012" name="J. Bacteriol.">
        <title>Genome Sequence of the Antarctic Psychrophile Bacterium Planococcus antarcticus DSM 14505.</title>
        <authorList>
            <person name="Margolles A."/>
            <person name="Gueimonde M."/>
            <person name="Sanchez B."/>
        </authorList>
    </citation>
    <scope>NUCLEOTIDE SEQUENCE [LARGE SCALE GENOMIC DNA]</scope>
    <source>
        <strain evidence="13 14">DSM 14505</strain>
    </source>
</reference>
<keyword evidence="7" id="KW-0676">Redox-active center</keyword>
<evidence type="ECO:0000256" key="6">
    <source>
        <dbReference type="ARBA" id="ARBA00023157"/>
    </source>
</evidence>
<dbReference type="InterPro" id="IPR013766">
    <property type="entry name" value="Thioredoxin_domain"/>
</dbReference>
<evidence type="ECO:0000256" key="4">
    <source>
        <dbReference type="ARBA" id="ARBA00022862"/>
    </source>
</evidence>
<comment type="catalytic activity">
    <reaction evidence="11">
        <text>a hydroperoxide + [thioredoxin]-dithiol = an alcohol + [thioredoxin]-disulfide + H2O</text>
        <dbReference type="Rhea" id="RHEA:62620"/>
        <dbReference type="Rhea" id="RHEA-COMP:10698"/>
        <dbReference type="Rhea" id="RHEA-COMP:10700"/>
        <dbReference type="ChEBI" id="CHEBI:15377"/>
        <dbReference type="ChEBI" id="CHEBI:29950"/>
        <dbReference type="ChEBI" id="CHEBI:30879"/>
        <dbReference type="ChEBI" id="CHEBI:35924"/>
        <dbReference type="ChEBI" id="CHEBI:50058"/>
        <dbReference type="EC" id="1.11.1.24"/>
    </reaction>
</comment>
<comment type="caution">
    <text evidence="13">The sequence shown here is derived from an EMBL/GenBank/DDBJ whole genome shotgun (WGS) entry which is preliminary data.</text>
</comment>
<evidence type="ECO:0000256" key="11">
    <source>
        <dbReference type="ARBA" id="ARBA00049091"/>
    </source>
</evidence>
<dbReference type="GO" id="GO:0005737">
    <property type="term" value="C:cytoplasm"/>
    <property type="evidence" value="ECO:0007669"/>
    <property type="project" value="TreeGrafter"/>
</dbReference>
<dbReference type="SUPFAM" id="SSF52833">
    <property type="entry name" value="Thioredoxin-like"/>
    <property type="match status" value="1"/>
</dbReference>
<gene>
    <name evidence="13" type="ORF">A1A1_14389</name>
</gene>
<evidence type="ECO:0000256" key="3">
    <source>
        <dbReference type="ARBA" id="ARBA00022559"/>
    </source>
</evidence>
<proteinExistence type="inferred from homology"/>